<sequence>MPGYTSAQVSDLLAGLKAKLDPDSTCSEPPTDQELQFMAHQLTVYYHHWDVLDDETRHELDDAHCLWEKEAVAPGRPEYVWRLALELMAKQLAVRRR</sequence>
<name>A0A9Q8QMG7_9HYPO</name>
<dbReference type="OrthoDB" id="10518609at2759"/>
<keyword evidence="2" id="KW-1185">Reference proteome</keyword>
<dbReference type="AlphaFoldDB" id="A0A9Q8QMG7"/>
<accession>A0A9Q8QMG7</accession>
<dbReference type="GeneID" id="72070242"/>
<dbReference type="EMBL" id="CP086361">
    <property type="protein sequence ID" value="UNI22403.1"/>
    <property type="molecule type" value="Genomic_DNA"/>
</dbReference>
<dbReference type="Proteomes" id="UP000829364">
    <property type="component" value="Chromosome 8"/>
</dbReference>
<reference evidence="1" key="1">
    <citation type="submission" date="2021-11" db="EMBL/GenBank/DDBJ databases">
        <title>Purpureocillium_takamizusanense_genome.</title>
        <authorList>
            <person name="Nguyen N.-H."/>
        </authorList>
    </citation>
    <scope>NUCLEOTIDE SEQUENCE</scope>
    <source>
        <strain evidence="1">PT3</strain>
    </source>
</reference>
<gene>
    <name evidence="1" type="ORF">JDV02_008294</name>
</gene>
<proteinExistence type="predicted"/>
<evidence type="ECO:0000313" key="2">
    <source>
        <dbReference type="Proteomes" id="UP000829364"/>
    </source>
</evidence>
<evidence type="ECO:0000313" key="1">
    <source>
        <dbReference type="EMBL" id="UNI22403.1"/>
    </source>
</evidence>
<protein>
    <submittedName>
        <fullName evidence="1">Uncharacterized protein</fullName>
    </submittedName>
</protein>
<dbReference type="RefSeq" id="XP_047845884.1">
    <property type="nucleotide sequence ID" value="XM_047989879.1"/>
</dbReference>
<organism evidence="1 2">
    <name type="scientific">Purpureocillium takamizusanense</name>
    <dbReference type="NCBI Taxonomy" id="2060973"/>
    <lineage>
        <taxon>Eukaryota</taxon>
        <taxon>Fungi</taxon>
        <taxon>Dikarya</taxon>
        <taxon>Ascomycota</taxon>
        <taxon>Pezizomycotina</taxon>
        <taxon>Sordariomycetes</taxon>
        <taxon>Hypocreomycetidae</taxon>
        <taxon>Hypocreales</taxon>
        <taxon>Ophiocordycipitaceae</taxon>
        <taxon>Purpureocillium</taxon>
    </lineage>
</organism>
<dbReference type="KEGG" id="ptkz:JDV02_008294"/>